<evidence type="ECO:0000256" key="12">
    <source>
        <dbReference type="ARBA" id="ARBA00025078"/>
    </source>
</evidence>
<evidence type="ECO:0000256" key="14">
    <source>
        <dbReference type="SAM" id="MobiDB-lite"/>
    </source>
</evidence>
<dbReference type="PRINTS" id="PR00950">
    <property type="entry name" value="TYPE3IMSPROT"/>
</dbReference>
<dbReference type="Pfam" id="PF01312">
    <property type="entry name" value="Bac_export_2"/>
    <property type="match status" value="1"/>
</dbReference>
<dbReference type="InterPro" id="IPR006136">
    <property type="entry name" value="FlhB"/>
</dbReference>
<comment type="similarity">
    <text evidence="2 13">Belongs to the type III secretion exporter family.</text>
</comment>
<comment type="caution">
    <text evidence="15">The sequence shown here is derived from an EMBL/GenBank/DDBJ whole genome shotgun (WGS) entry which is preliminary data.</text>
</comment>
<dbReference type="PANTHER" id="PTHR30531:SF12">
    <property type="entry name" value="FLAGELLAR BIOSYNTHETIC PROTEIN FLHB"/>
    <property type="match status" value="1"/>
</dbReference>
<dbReference type="SUPFAM" id="SSF160544">
    <property type="entry name" value="EscU C-terminal domain-like"/>
    <property type="match status" value="1"/>
</dbReference>
<keyword evidence="4 13" id="KW-0813">Transport</keyword>
<evidence type="ECO:0000256" key="13">
    <source>
        <dbReference type="RuleBase" id="RU364091"/>
    </source>
</evidence>
<evidence type="ECO:0000256" key="5">
    <source>
        <dbReference type="ARBA" id="ARBA00022475"/>
    </source>
</evidence>
<evidence type="ECO:0000256" key="8">
    <source>
        <dbReference type="ARBA" id="ARBA00022927"/>
    </source>
</evidence>
<dbReference type="EMBL" id="QETA01000008">
    <property type="protein sequence ID" value="PWF21202.1"/>
    <property type="molecule type" value="Genomic_DNA"/>
</dbReference>
<keyword evidence="8 13" id="KW-0653">Protein transport</keyword>
<dbReference type="InterPro" id="IPR029025">
    <property type="entry name" value="T3SS_substrate_exporter_C"/>
</dbReference>
<sequence>MAEDSDLEKTEPASPRRLEKAREEGQVARSRELTTFLMLLGGVSTLWLGAGWMYQQLGSIYHRGLAFDQIVIADPGQMIVNAVYMFGLGLLAVAPVMGVLAVLAVLGSVAMGGLVISTKALEPKFSRMNPLSGLQRLVSMQSLVELFKAVGKSLLIGGVAAWVIWGNRDAMLDLIGAPVQAAIAKALDMVAISCIIVVATLLLIVAIDAPWQLFSHLKKLRMSKQDLKQEHKESEGDPQIKARIKQQQRAMSRRRMMSQVPMADVVVTNPLRFAVALRYQEGVNGAPTVIAKGSGLIAARIREIATEHKVPILEAPPLARALHKHVELDQEIPAALYTAVAEVLAWVFQLRTWRQHGKGAEPTAPRKLPVPTNLDPLASQPTESA</sequence>
<organism evidence="15 16">
    <name type="scientific">Corticimicrobacter populi</name>
    <dbReference type="NCBI Taxonomy" id="2175229"/>
    <lineage>
        <taxon>Bacteria</taxon>
        <taxon>Pseudomonadati</taxon>
        <taxon>Pseudomonadota</taxon>
        <taxon>Betaproteobacteria</taxon>
        <taxon>Burkholderiales</taxon>
        <taxon>Alcaligenaceae</taxon>
        <taxon>Corticimicrobacter</taxon>
    </lineage>
</organism>
<evidence type="ECO:0000256" key="3">
    <source>
        <dbReference type="ARBA" id="ARBA00021622"/>
    </source>
</evidence>
<comment type="function">
    <text evidence="12 13">Required for formation of the rod structure in the basal body of the flagellar apparatus. Together with FliI and FliH, may constitute the export apparatus of flagellin.</text>
</comment>
<proteinExistence type="inferred from homology"/>
<evidence type="ECO:0000313" key="15">
    <source>
        <dbReference type="EMBL" id="PWF21202.1"/>
    </source>
</evidence>
<keyword evidence="6 13" id="KW-0812">Transmembrane</keyword>
<dbReference type="RefSeq" id="WP_109063009.1">
    <property type="nucleotide sequence ID" value="NZ_QETA01000008.1"/>
</dbReference>
<keyword evidence="16" id="KW-1185">Reference proteome</keyword>
<keyword evidence="15" id="KW-0969">Cilium</keyword>
<feature type="transmembrane region" description="Helical" evidence="13">
    <location>
        <begin position="83"/>
        <end position="116"/>
    </location>
</feature>
<evidence type="ECO:0000256" key="7">
    <source>
        <dbReference type="ARBA" id="ARBA00022795"/>
    </source>
</evidence>
<evidence type="ECO:0000256" key="4">
    <source>
        <dbReference type="ARBA" id="ARBA00022448"/>
    </source>
</evidence>
<keyword evidence="9 13" id="KW-1133">Transmembrane helix</keyword>
<feature type="compositionally biased region" description="Basic and acidic residues" evidence="14">
    <location>
        <begin position="7"/>
        <end position="25"/>
    </location>
</feature>
<dbReference type="GO" id="GO:0009306">
    <property type="term" value="P:protein secretion"/>
    <property type="evidence" value="ECO:0007669"/>
    <property type="project" value="InterPro"/>
</dbReference>
<dbReference type="GO" id="GO:0005886">
    <property type="term" value="C:plasma membrane"/>
    <property type="evidence" value="ECO:0007669"/>
    <property type="project" value="UniProtKB-SubCell"/>
</dbReference>
<evidence type="ECO:0000256" key="6">
    <source>
        <dbReference type="ARBA" id="ARBA00022692"/>
    </source>
</evidence>
<keyword evidence="11 13" id="KW-1006">Bacterial flagellum protein export</keyword>
<dbReference type="PANTHER" id="PTHR30531">
    <property type="entry name" value="FLAGELLAR BIOSYNTHETIC PROTEIN FLHB"/>
    <property type="match status" value="1"/>
</dbReference>
<evidence type="ECO:0000256" key="10">
    <source>
        <dbReference type="ARBA" id="ARBA00023136"/>
    </source>
</evidence>
<gene>
    <name evidence="13" type="primary">flhB</name>
    <name evidence="15" type="ORF">DD235_15390</name>
</gene>
<feature type="transmembrane region" description="Helical" evidence="13">
    <location>
        <begin position="190"/>
        <end position="214"/>
    </location>
</feature>
<keyword evidence="15" id="KW-0282">Flagellum</keyword>
<evidence type="ECO:0000313" key="16">
    <source>
        <dbReference type="Proteomes" id="UP000245212"/>
    </source>
</evidence>
<keyword evidence="10 13" id="KW-0472">Membrane</keyword>
<dbReference type="Gene3D" id="3.40.1690.10">
    <property type="entry name" value="secretion proteins EscU"/>
    <property type="match status" value="1"/>
</dbReference>
<feature type="region of interest" description="Disordered" evidence="14">
    <location>
        <begin position="1"/>
        <end position="25"/>
    </location>
</feature>
<keyword evidence="7 13" id="KW-1005">Bacterial flagellum biogenesis</keyword>
<feature type="region of interest" description="Disordered" evidence="14">
    <location>
        <begin position="358"/>
        <end position="385"/>
    </location>
</feature>
<reference evidence="16" key="1">
    <citation type="submission" date="2018-05" db="EMBL/GenBank/DDBJ databases">
        <authorList>
            <person name="Li Y."/>
        </authorList>
    </citation>
    <scope>NUCLEOTIDE SEQUENCE [LARGE SCALE GENOMIC DNA]</scope>
    <source>
        <strain evidence="16">3d-2-2</strain>
    </source>
</reference>
<name>A0A2V1K076_9BURK</name>
<keyword evidence="15" id="KW-0966">Cell projection</keyword>
<evidence type="ECO:0000256" key="1">
    <source>
        <dbReference type="ARBA" id="ARBA00004651"/>
    </source>
</evidence>
<dbReference type="NCBIfam" id="TIGR00328">
    <property type="entry name" value="flhB"/>
    <property type="match status" value="1"/>
</dbReference>
<dbReference type="FunFam" id="3.40.1690.10:FF:000001">
    <property type="entry name" value="Flagellar biosynthetic protein FlhB"/>
    <property type="match status" value="1"/>
</dbReference>
<evidence type="ECO:0000256" key="2">
    <source>
        <dbReference type="ARBA" id="ARBA00010690"/>
    </source>
</evidence>
<keyword evidence="5 13" id="KW-1003">Cell membrane</keyword>
<dbReference type="InterPro" id="IPR006135">
    <property type="entry name" value="T3SS_substrate_exporter"/>
</dbReference>
<feature type="transmembrane region" description="Helical" evidence="13">
    <location>
        <begin position="137"/>
        <end position="165"/>
    </location>
</feature>
<dbReference type="AlphaFoldDB" id="A0A2V1K076"/>
<comment type="subcellular location">
    <subcellularLocation>
        <location evidence="1">Cell membrane</location>
        <topology evidence="1">Multi-pass membrane protein</topology>
    </subcellularLocation>
</comment>
<dbReference type="Proteomes" id="UP000245212">
    <property type="component" value="Unassembled WGS sequence"/>
</dbReference>
<evidence type="ECO:0000256" key="9">
    <source>
        <dbReference type="ARBA" id="ARBA00022989"/>
    </source>
</evidence>
<accession>A0A2V1K076</accession>
<evidence type="ECO:0000256" key="11">
    <source>
        <dbReference type="ARBA" id="ARBA00023225"/>
    </source>
</evidence>
<feature type="transmembrane region" description="Helical" evidence="13">
    <location>
        <begin position="36"/>
        <end position="54"/>
    </location>
</feature>
<dbReference type="GO" id="GO:0044780">
    <property type="term" value="P:bacterial-type flagellum assembly"/>
    <property type="evidence" value="ECO:0007669"/>
    <property type="project" value="InterPro"/>
</dbReference>
<protein>
    <recommendedName>
        <fullName evidence="3 13">Flagellar biosynthetic protein FlhB</fullName>
    </recommendedName>
</protein>